<dbReference type="GO" id="GO:0004842">
    <property type="term" value="F:ubiquitin-protein transferase activity"/>
    <property type="evidence" value="ECO:0007669"/>
    <property type="project" value="InterPro"/>
</dbReference>
<dbReference type="PANTHER" id="PTHR22605:SF16">
    <property type="entry name" value="E3 UBIQUITIN-PROTEIN LIGASE RNF213"/>
    <property type="match status" value="1"/>
</dbReference>
<keyword evidence="2" id="KW-0963">Cytoplasm</keyword>
<evidence type="ECO:0000313" key="8">
    <source>
        <dbReference type="EMBL" id="NWH58225.1"/>
    </source>
</evidence>
<evidence type="ECO:0000256" key="5">
    <source>
        <dbReference type="ARBA" id="ARBA00022833"/>
    </source>
</evidence>
<keyword evidence="4" id="KW-0863">Zinc-finger</keyword>
<keyword evidence="5" id="KW-0862">Zinc</keyword>
<feature type="non-terminal residue" evidence="8">
    <location>
        <position position="1"/>
    </location>
</feature>
<gene>
    <name evidence="8" type="primary">Rnf213_0</name>
    <name evidence="8" type="ORF">GEOCAL_R07165</name>
</gene>
<dbReference type="GO" id="GO:0005730">
    <property type="term" value="C:nucleolus"/>
    <property type="evidence" value="ECO:0007669"/>
    <property type="project" value="TreeGrafter"/>
</dbReference>
<dbReference type="OrthoDB" id="2423195at2759"/>
<keyword evidence="9" id="KW-1185">Reference proteome</keyword>
<dbReference type="PANTHER" id="PTHR22605">
    <property type="entry name" value="RZ-TYPE DOMAIN-CONTAINING PROTEIN"/>
    <property type="match status" value="1"/>
</dbReference>
<keyword evidence="8" id="KW-0436">Ligase</keyword>
<comment type="subcellular location">
    <subcellularLocation>
        <location evidence="1">Cytoplasm</location>
    </subcellularLocation>
</comment>
<dbReference type="GO" id="GO:2000051">
    <property type="term" value="P:negative regulation of non-canonical Wnt signaling pathway"/>
    <property type="evidence" value="ECO:0007669"/>
    <property type="project" value="TreeGrafter"/>
</dbReference>
<dbReference type="Pfam" id="PF20173">
    <property type="entry name" value="ZnF_RZ-type"/>
    <property type="match status" value="1"/>
</dbReference>
<feature type="domain" description="RZ-type" evidence="7">
    <location>
        <begin position="30"/>
        <end position="102"/>
    </location>
</feature>
<dbReference type="GO" id="GO:0002040">
    <property type="term" value="P:sprouting angiogenesis"/>
    <property type="evidence" value="ECO:0007669"/>
    <property type="project" value="TreeGrafter"/>
</dbReference>
<protein>
    <submittedName>
        <fullName evidence="8">RN213 ligase</fullName>
    </submittedName>
</protein>
<sequence length="704" mass="80553">NGALIEMAVHTAAVLLCGQNPVLQPLRNLAFRPHTMEVKRFNSDAIQHTASCANGHPCLVGECGRPTETSHCVDCGAPIGGIHHVPVHGFQVLRNIGDRTQTGHILGDLQHRRTMGVSDRGMTPAVFMPIRLLTHLAMLLGATKYPQSLERIIKPQVPNPVSFLQQHIQEDLAQLTKILGKSVDETINILHLVLGSLLKDPHQHQGQWPVQFDAVLSTKEMRNQWEEIVTKTIIVPELEDLDKKLLQLNRKIQEDERIFSSPIVKIVYSDPATFLSQLPKDSHIHHSKMWSCQKRISVENLSHVVQQKNARDTVPLLWKFLQKETELRLVKFLPEILALQRDLVRQFQNTADVKDCSIRDFLNEPFSDVMRDLLQRRVKVFLSVWNKLRSSLDTNGEIKLPKGYCDADLTLDSKLEVLLPRRQGLGLCSTALASYLISLHNDFIYSVKKYINEDDRYLISSSEVADLHLISYEVEKDLIPLILSNCQYSMEKGGEMLQDFDLQRIQQQIISKFLQGKPLISLKGLPTLVYRLDRNYKQLFDDVRSKVNQSALPSSVMNMISGELQSYSDVCDALSITEITLGFLAMAGEYAEMLLTEYIEKVLQMGDHPKPHVLQAFRQCHLKHNIALWQLLSTRKSEQLLRLKRDPFQDFSPAYKDELSPELAKLLNSFLVHSRLETFLQELHEMIILRLRHVRAEEDFRPTW</sequence>
<dbReference type="GO" id="GO:0005829">
    <property type="term" value="C:cytosol"/>
    <property type="evidence" value="ECO:0007669"/>
    <property type="project" value="TreeGrafter"/>
</dbReference>
<evidence type="ECO:0000256" key="6">
    <source>
        <dbReference type="ARBA" id="ARBA00022859"/>
    </source>
</evidence>
<dbReference type="Proteomes" id="UP000531151">
    <property type="component" value="Unassembled WGS sequence"/>
</dbReference>
<organism evidence="8 9">
    <name type="scientific">Geococcyx californianus</name>
    <name type="common">Greater roadrunner</name>
    <name type="synonym">Saurothera californiana</name>
    <dbReference type="NCBI Taxonomy" id="8947"/>
    <lineage>
        <taxon>Eukaryota</taxon>
        <taxon>Metazoa</taxon>
        <taxon>Chordata</taxon>
        <taxon>Craniata</taxon>
        <taxon>Vertebrata</taxon>
        <taxon>Euteleostomi</taxon>
        <taxon>Archelosauria</taxon>
        <taxon>Archosauria</taxon>
        <taxon>Dinosauria</taxon>
        <taxon>Saurischia</taxon>
        <taxon>Theropoda</taxon>
        <taxon>Coelurosauria</taxon>
        <taxon>Aves</taxon>
        <taxon>Neognathae</taxon>
        <taxon>Neoaves</taxon>
        <taxon>Otidimorphae</taxon>
        <taxon>Cuculiformes</taxon>
        <taxon>Neomorphidae</taxon>
        <taxon>Geococcyx</taxon>
    </lineage>
</organism>
<dbReference type="InterPro" id="IPR046439">
    <property type="entry name" value="ZF_RZ_dom"/>
</dbReference>
<dbReference type="AlphaFoldDB" id="A0A7K4IZ70"/>
<dbReference type="GO" id="GO:0016887">
    <property type="term" value="F:ATP hydrolysis activity"/>
    <property type="evidence" value="ECO:0007669"/>
    <property type="project" value="InterPro"/>
</dbReference>
<name>A0A7K4IZ70_GEOCA</name>
<dbReference type="GO" id="GO:0016874">
    <property type="term" value="F:ligase activity"/>
    <property type="evidence" value="ECO:0007669"/>
    <property type="project" value="UniProtKB-KW"/>
</dbReference>
<accession>A0A7K4IZ70</accession>
<evidence type="ECO:0000313" key="9">
    <source>
        <dbReference type="Proteomes" id="UP000531151"/>
    </source>
</evidence>
<evidence type="ECO:0000256" key="2">
    <source>
        <dbReference type="ARBA" id="ARBA00022490"/>
    </source>
</evidence>
<dbReference type="GO" id="GO:0016020">
    <property type="term" value="C:membrane"/>
    <property type="evidence" value="ECO:0007669"/>
    <property type="project" value="TreeGrafter"/>
</dbReference>
<proteinExistence type="predicted"/>
<keyword evidence="6" id="KW-0391">Immunity</keyword>
<feature type="non-terminal residue" evidence="8">
    <location>
        <position position="704"/>
    </location>
</feature>
<dbReference type="GO" id="GO:0006511">
    <property type="term" value="P:ubiquitin-dependent protein catabolic process"/>
    <property type="evidence" value="ECO:0007669"/>
    <property type="project" value="TreeGrafter"/>
</dbReference>
<dbReference type="InterPro" id="IPR031248">
    <property type="entry name" value="RNF213"/>
</dbReference>
<dbReference type="EMBL" id="VWPV01007107">
    <property type="protein sequence ID" value="NWH58225.1"/>
    <property type="molecule type" value="Genomic_DNA"/>
</dbReference>
<keyword evidence="3" id="KW-0479">Metal-binding</keyword>
<dbReference type="GO" id="GO:0002376">
    <property type="term" value="P:immune system process"/>
    <property type="evidence" value="ECO:0007669"/>
    <property type="project" value="UniProtKB-KW"/>
</dbReference>
<dbReference type="GO" id="GO:0008270">
    <property type="term" value="F:zinc ion binding"/>
    <property type="evidence" value="ECO:0007669"/>
    <property type="project" value="UniProtKB-KW"/>
</dbReference>
<evidence type="ECO:0000259" key="7">
    <source>
        <dbReference type="PROSITE" id="PS51981"/>
    </source>
</evidence>
<reference evidence="8 9" key="1">
    <citation type="submission" date="2019-09" db="EMBL/GenBank/DDBJ databases">
        <title>Bird 10,000 Genomes (B10K) Project - Family phase.</title>
        <authorList>
            <person name="Zhang G."/>
        </authorList>
    </citation>
    <scope>NUCLEOTIDE SEQUENCE [LARGE SCALE GENOMIC DNA]</scope>
    <source>
        <strain evidence="8">B10K-CU-031-07</strain>
        <tissue evidence="8">Muscle</tissue>
    </source>
</reference>
<evidence type="ECO:0000256" key="4">
    <source>
        <dbReference type="ARBA" id="ARBA00022771"/>
    </source>
</evidence>
<evidence type="ECO:0000256" key="3">
    <source>
        <dbReference type="ARBA" id="ARBA00022723"/>
    </source>
</evidence>
<comment type="caution">
    <text evidence="8">The sequence shown here is derived from an EMBL/GenBank/DDBJ whole genome shotgun (WGS) entry which is preliminary data.</text>
</comment>
<dbReference type="PROSITE" id="PS51981">
    <property type="entry name" value="ZF_RZ"/>
    <property type="match status" value="1"/>
</dbReference>
<evidence type="ECO:0000256" key="1">
    <source>
        <dbReference type="ARBA" id="ARBA00004496"/>
    </source>
</evidence>